<reference evidence="6 7" key="1">
    <citation type="submission" date="2018-06" db="EMBL/GenBank/DDBJ databases">
        <authorList>
            <consortium name="Pathogen Informatics"/>
            <person name="Doyle S."/>
        </authorList>
    </citation>
    <scope>NUCLEOTIDE SEQUENCE [LARGE SCALE GENOMIC DNA]</scope>
    <source>
        <strain evidence="6 7">NCTC11155</strain>
    </source>
</reference>
<evidence type="ECO:0000313" key="5">
    <source>
        <dbReference type="EMBL" id="RYT73276.1"/>
    </source>
</evidence>
<dbReference type="RefSeq" id="WP_004289846.1">
    <property type="nucleotide sequence ID" value="NZ_CABKNQ010000019.1"/>
</dbReference>
<dbReference type="Pfam" id="PF10902">
    <property type="entry name" value="WYL_2"/>
    <property type="match status" value="1"/>
</dbReference>
<reference evidence="3" key="6">
    <citation type="journal article" date="2021" name="PLoS Genet.">
        <title>Mobile Type VI secretion system loci of the gut Bacteroidales display extensive intra-ecosystem transfer, multi-species spread and geographical clustering.</title>
        <authorList>
            <person name="Garcia-Bayona L."/>
            <person name="Coyne M.J."/>
            <person name="Comstock L.E."/>
        </authorList>
    </citation>
    <scope>NUCLEOTIDE SEQUENCE</scope>
    <source>
        <strain evidence="3">CL11T00C20</strain>
    </source>
</reference>
<gene>
    <name evidence="4" type="ORF">DW701_10600</name>
    <name evidence="5" type="ORF">EAJ03_10435</name>
    <name evidence="1" type="ORF">F2Z23_11020</name>
    <name evidence="2" type="ORF">HF841_05055</name>
    <name evidence="3" type="ORF">INE88_03199</name>
    <name evidence="6" type="ORF">NCTC11155_00691</name>
</gene>
<protein>
    <submittedName>
        <fullName evidence="2">DUF2693 domain-containing protein</fullName>
    </submittedName>
    <submittedName>
        <fullName evidence="6">Protein of uncharacterized function (DUF2693)</fullName>
    </submittedName>
    <submittedName>
        <fullName evidence="3">WYL_2, Sm-like SH3 beta-barrel fold</fullName>
    </submittedName>
</protein>
<dbReference type="EMBL" id="QSLA01000011">
    <property type="protein sequence ID" value="RHF08260.1"/>
    <property type="molecule type" value="Genomic_DNA"/>
</dbReference>
<reference evidence="1 10" key="3">
    <citation type="journal article" date="2019" name="Nat. Med.">
        <title>A library of human gut bacterial isolates paired with longitudinal multiomics data enables mechanistic microbiome research.</title>
        <authorList>
            <person name="Poyet M."/>
            <person name="Groussin M."/>
            <person name="Gibbons S.M."/>
            <person name="Avila-Pacheco J."/>
            <person name="Jiang X."/>
            <person name="Kearney S.M."/>
            <person name="Perrotta A.R."/>
            <person name="Berdy B."/>
            <person name="Zhao S."/>
            <person name="Lieberman T.D."/>
            <person name="Swanson P.K."/>
            <person name="Smith M."/>
            <person name="Roesemann S."/>
            <person name="Alexander J.E."/>
            <person name="Rich S.A."/>
            <person name="Livny J."/>
            <person name="Vlamakis H."/>
            <person name="Clish C."/>
            <person name="Bullock K."/>
            <person name="Deik A."/>
            <person name="Scott J."/>
            <person name="Pierce K.A."/>
            <person name="Xavier R.J."/>
            <person name="Alm E.J."/>
        </authorList>
    </citation>
    <scope>NUCLEOTIDE SEQUENCE [LARGE SCALE GENOMIC DNA]</scope>
    <source>
        <strain evidence="1 10">BIOML-A1</strain>
    </source>
</reference>
<proteinExistence type="predicted"/>
<dbReference type="EMBL" id="CP072227">
    <property type="protein sequence ID" value="QUT46370.1"/>
    <property type="molecule type" value="Genomic_DNA"/>
</dbReference>
<organism evidence="6 7">
    <name type="scientific">Bacteroides eggerthii</name>
    <dbReference type="NCBI Taxonomy" id="28111"/>
    <lineage>
        <taxon>Bacteria</taxon>
        <taxon>Pseudomonadati</taxon>
        <taxon>Bacteroidota</taxon>
        <taxon>Bacteroidia</taxon>
        <taxon>Bacteroidales</taxon>
        <taxon>Bacteroidaceae</taxon>
        <taxon>Bacteroides</taxon>
    </lineage>
</organism>
<dbReference type="Proteomes" id="UP000679226">
    <property type="component" value="Chromosome"/>
</dbReference>
<evidence type="ECO:0000313" key="8">
    <source>
        <dbReference type="Proteomes" id="UP000283538"/>
    </source>
</evidence>
<dbReference type="AlphaFoldDB" id="A0A380YLG9"/>
<dbReference type="Proteomes" id="UP000335496">
    <property type="component" value="Unassembled WGS sequence"/>
</dbReference>
<dbReference type="EMBL" id="JABAGL010000006">
    <property type="protein sequence ID" value="NME85393.1"/>
    <property type="molecule type" value="Genomic_DNA"/>
</dbReference>
<dbReference type="EMBL" id="UFSX01000001">
    <property type="protein sequence ID" value="SUV28738.1"/>
    <property type="molecule type" value="Genomic_DNA"/>
</dbReference>
<dbReference type="STRING" id="483216.BACEGG_01551"/>
<evidence type="ECO:0000313" key="4">
    <source>
        <dbReference type="EMBL" id="RHF08260.1"/>
    </source>
</evidence>
<keyword evidence="10" id="KW-1185">Reference proteome</keyword>
<reference evidence="5 9" key="4">
    <citation type="journal article" date="2019" name="Science, e1252229">
        <title>Invertible promoters mediate bacterial phase variation, antibiotic resistance, and host adaptation in the gut.</title>
        <authorList>
            <person name="Jiang X."/>
            <person name="Hall A.B."/>
            <person name="Arthur T.D."/>
            <person name="Plichta D.R."/>
            <person name="Covington C.T."/>
            <person name="Poyet M."/>
            <person name="Crothers J."/>
            <person name="Moses P.L."/>
            <person name="Tolonen A.C."/>
            <person name="Vlamakis H."/>
            <person name="Alm E.J."/>
            <person name="Xavier R.J."/>
        </authorList>
    </citation>
    <scope>NUCLEOTIDE SEQUENCE [LARGE SCALE GENOMIC DNA]</scope>
    <source>
        <strain evidence="9">bj_0095</strain>
        <strain evidence="5">Bj_0095</strain>
    </source>
</reference>
<evidence type="ECO:0000313" key="7">
    <source>
        <dbReference type="Proteomes" id="UP000254424"/>
    </source>
</evidence>
<dbReference type="KEGG" id="beg:INE88_03199"/>
<evidence type="ECO:0000313" key="6">
    <source>
        <dbReference type="EMBL" id="SUV28738.1"/>
    </source>
</evidence>
<dbReference type="EMBL" id="VVZX01000013">
    <property type="protein sequence ID" value="KAA5273637.1"/>
    <property type="molecule type" value="Genomic_DNA"/>
</dbReference>
<evidence type="ECO:0000313" key="3">
    <source>
        <dbReference type="EMBL" id="QUT46370.1"/>
    </source>
</evidence>
<evidence type="ECO:0000313" key="9">
    <source>
        <dbReference type="Proteomes" id="UP000291917"/>
    </source>
</evidence>
<evidence type="ECO:0000313" key="2">
    <source>
        <dbReference type="EMBL" id="NME85393.1"/>
    </source>
</evidence>
<dbReference type="Proteomes" id="UP000520291">
    <property type="component" value="Unassembled WGS sequence"/>
</dbReference>
<evidence type="ECO:0000313" key="11">
    <source>
        <dbReference type="Proteomes" id="UP000520291"/>
    </source>
</evidence>
<sequence>MKKSAKNASLHEALRKLWKIRIMLEKGYTQTCAEWMAERIESLIDHMQYGHALIAFYKQDGTFKLVKATLIHYENEFHRNYEITRVTGTIIFWDVEQQAWRNFQLENFLEWRPIC</sequence>
<dbReference type="OrthoDB" id="1047064at2"/>
<reference evidence="2 11" key="5">
    <citation type="submission" date="2020-04" db="EMBL/GenBank/DDBJ databases">
        <authorList>
            <person name="Hitch T.C.A."/>
            <person name="Wylensek D."/>
            <person name="Clavel T."/>
        </authorList>
    </citation>
    <scope>NUCLEOTIDE SEQUENCE [LARGE SCALE GENOMIC DNA]</scope>
    <source>
        <strain evidence="2 11">WCA3-601-WT-5E</strain>
    </source>
</reference>
<accession>A0A380YLG9</accession>
<dbReference type="Proteomes" id="UP000283538">
    <property type="component" value="Unassembled WGS sequence"/>
</dbReference>
<dbReference type="EMBL" id="RCXL01000014">
    <property type="protein sequence ID" value="RYT73276.1"/>
    <property type="molecule type" value="Genomic_DNA"/>
</dbReference>
<dbReference type="InterPro" id="IPR024401">
    <property type="entry name" value="WYL_prot"/>
</dbReference>
<name>A0A380YLG9_9BACE</name>
<dbReference type="Proteomes" id="UP000254424">
    <property type="component" value="Unassembled WGS sequence"/>
</dbReference>
<evidence type="ECO:0000313" key="1">
    <source>
        <dbReference type="EMBL" id="KAA5273637.1"/>
    </source>
</evidence>
<reference evidence="4 8" key="2">
    <citation type="submission" date="2018-08" db="EMBL/GenBank/DDBJ databases">
        <title>A genome reference for cultivated species of the human gut microbiota.</title>
        <authorList>
            <person name="Zou Y."/>
            <person name="Xue W."/>
            <person name="Luo G."/>
        </authorList>
    </citation>
    <scope>NUCLEOTIDE SEQUENCE [LARGE SCALE GENOMIC DNA]</scope>
    <source>
        <strain evidence="4 8">AM26-26AC</strain>
    </source>
</reference>
<evidence type="ECO:0000313" key="10">
    <source>
        <dbReference type="Proteomes" id="UP000335496"/>
    </source>
</evidence>
<dbReference type="GeneID" id="93070630"/>
<dbReference type="Proteomes" id="UP000291917">
    <property type="component" value="Unassembled WGS sequence"/>
</dbReference>